<comment type="caution">
    <text evidence="2">The sequence shown here is derived from an EMBL/GenBank/DDBJ whole genome shotgun (WGS) entry which is preliminary data.</text>
</comment>
<feature type="domain" description="Nitroreductase" evidence="1">
    <location>
        <begin position="85"/>
        <end position="252"/>
    </location>
</feature>
<evidence type="ECO:0000313" key="2">
    <source>
        <dbReference type="EMBL" id="NYD75225.1"/>
    </source>
</evidence>
<dbReference type="PANTHER" id="PTHR43745:SF2">
    <property type="entry name" value="NITROREDUCTASE MJ1384-RELATED"/>
    <property type="match status" value="1"/>
</dbReference>
<proteinExistence type="predicted"/>
<sequence>MNDTFRPLPRPRLDDPAENFLVASKMSGLVSASYSEAYGYEFATDTEALGRFGIPSTIEGRGQRTVSTCKHVSSPMPLVDALRLRSSASAFAPEQSIPQGSLFRILDESVGISSEFGRGTPSPGKLYPLDFFVIVLNVDGLEPGFYGYDTFRRELVAMAISAPPREWLHGVLAYQRLAETAAFHVFVAASFDRVRVKYGQRSYRFALLEAGHSIQSMILLAVAENLASCSVGGYFDQMVDDELGLNGIDQTVIHGASFGRPQVTRVSD</sequence>
<dbReference type="RefSeq" id="WP_179457224.1">
    <property type="nucleotide sequence ID" value="NZ_BAAAPX010000001.1"/>
</dbReference>
<organism evidence="2 3">
    <name type="scientific">Leifsonia soli</name>
    <dbReference type="NCBI Taxonomy" id="582665"/>
    <lineage>
        <taxon>Bacteria</taxon>
        <taxon>Bacillati</taxon>
        <taxon>Actinomycetota</taxon>
        <taxon>Actinomycetes</taxon>
        <taxon>Micrococcales</taxon>
        <taxon>Microbacteriaceae</taxon>
        <taxon>Leifsonia</taxon>
    </lineage>
</organism>
<dbReference type="GO" id="GO:0016491">
    <property type="term" value="F:oxidoreductase activity"/>
    <property type="evidence" value="ECO:0007669"/>
    <property type="project" value="InterPro"/>
</dbReference>
<gene>
    <name evidence="2" type="ORF">BJ963_002744</name>
</gene>
<dbReference type="SUPFAM" id="SSF55469">
    <property type="entry name" value="FMN-dependent nitroreductase-like"/>
    <property type="match status" value="1"/>
</dbReference>
<dbReference type="PANTHER" id="PTHR43745">
    <property type="entry name" value="NITROREDUCTASE MJ1384-RELATED"/>
    <property type="match status" value="1"/>
</dbReference>
<dbReference type="Pfam" id="PF00881">
    <property type="entry name" value="Nitroreductase"/>
    <property type="match status" value="1"/>
</dbReference>
<dbReference type="CDD" id="cd02142">
    <property type="entry name" value="McbC_SagB-like_oxidoreductase"/>
    <property type="match status" value="1"/>
</dbReference>
<dbReference type="EMBL" id="JACCBJ010000001">
    <property type="protein sequence ID" value="NYD75225.1"/>
    <property type="molecule type" value="Genomic_DNA"/>
</dbReference>
<dbReference type="InterPro" id="IPR000415">
    <property type="entry name" value="Nitroreductase-like"/>
</dbReference>
<protein>
    <submittedName>
        <fullName evidence="2">SagB-type dehydrogenase family enzyme</fullName>
    </submittedName>
</protein>
<accession>A0A852T2X6</accession>
<dbReference type="Proteomes" id="UP000589620">
    <property type="component" value="Unassembled WGS sequence"/>
</dbReference>
<name>A0A852T2X6_9MICO</name>
<keyword evidence="3" id="KW-1185">Reference proteome</keyword>
<dbReference type="InterPro" id="IPR029479">
    <property type="entry name" value="Nitroreductase"/>
</dbReference>
<dbReference type="InterPro" id="IPR020051">
    <property type="entry name" value="SagB-type_dehydrogenase"/>
</dbReference>
<dbReference type="InterPro" id="IPR052544">
    <property type="entry name" value="Bacteriocin_Proc_Enz"/>
</dbReference>
<dbReference type="NCBIfam" id="TIGR03605">
    <property type="entry name" value="antibiot_sagB"/>
    <property type="match status" value="1"/>
</dbReference>
<reference evidence="2 3" key="1">
    <citation type="submission" date="2020-07" db="EMBL/GenBank/DDBJ databases">
        <title>Sequencing the genomes of 1000 actinobacteria strains.</title>
        <authorList>
            <person name="Klenk H.-P."/>
        </authorList>
    </citation>
    <scope>NUCLEOTIDE SEQUENCE [LARGE SCALE GENOMIC DNA]</scope>
    <source>
        <strain evidence="2 3">DSM 23871</strain>
    </source>
</reference>
<dbReference type="Gene3D" id="3.40.109.10">
    <property type="entry name" value="NADH Oxidase"/>
    <property type="match status" value="1"/>
</dbReference>
<evidence type="ECO:0000259" key="1">
    <source>
        <dbReference type="Pfam" id="PF00881"/>
    </source>
</evidence>
<dbReference type="AlphaFoldDB" id="A0A852T2X6"/>
<evidence type="ECO:0000313" key="3">
    <source>
        <dbReference type="Proteomes" id="UP000589620"/>
    </source>
</evidence>